<reference evidence="3" key="1">
    <citation type="submission" date="2025-08" db="UniProtKB">
        <authorList>
            <consortium name="RefSeq"/>
        </authorList>
    </citation>
    <scope>IDENTIFICATION</scope>
    <source>
        <tissue evidence="3">Blood</tissue>
    </source>
</reference>
<feature type="compositionally biased region" description="Basic and acidic residues" evidence="1">
    <location>
        <begin position="40"/>
        <end position="60"/>
    </location>
</feature>
<dbReference type="Proteomes" id="UP001652622">
    <property type="component" value="Unplaced"/>
</dbReference>
<keyword evidence="3" id="KW-0396">Initiation factor</keyword>
<keyword evidence="3" id="KW-0648">Protein biosynthesis</keyword>
<accession>A0ABM3YQE6</accession>
<sequence length="330" mass="34223">MGGPEERGGPGRGAPKSLEPGGGQRLQGQPKEGGGGGEEGDPRGEEPGRRLDPKRSELRDVGTQVSWAPGGGASGGGEGRSRTAGEDPQAKAGDLRGAPGRWGAPPALWGAASVAPGSQSKTGQDKRASWPGGLCEGCGAPKEGVQPRKGGAPRLHSHRAWDLGSRDPRDRLEDSMGLLALGVSRSLSGGLPGHAGAKRDSGGWLQKEWPRDPTESSGQVWVPRKPGRAPERTMGGLPWLKEGAVPRKSGAAELNQVWIPREKPAPPGGGGSGDVWVHKVRNPSGTGIMWVWAKVTNCSEEEAVNEASIWTFQKEGPRKGGEGEGGYGVS</sequence>
<proteinExistence type="predicted"/>
<feature type="compositionally biased region" description="Basic and acidic residues" evidence="1">
    <location>
        <begin position="159"/>
        <end position="168"/>
    </location>
</feature>
<protein>
    <submittedName>
        <fullName evidence="3">Translation initiation factor IF-2</fullName>
    </submittedName>
</protein>
<evidence type="ECO:0000313" key="3">
    <source>
        <dbReference type="RefSeq" id="XP_060538342.1"/>
    </source>
</evidence>
<dbReference type="RefSeq" id="XP_060538342.1">
    <property type="nucleotide sequence ID" value="XM_060682359.1"/>
</dbReference>
<feature type="region of interest" description="Disordered" evidence="1">
    <location>
        <begin position="1"/>
        <end position="168"/>
    </location>
</feature>
<name>A0ABM3YQE6_PANGU</name>
<feature type="compositionally biased region" description="Gly residues" evidence="1">
    <location>
        <begin position="69"/>
        <end position="78"/>
    </location>
</feature>
<evidence type="ECO:0000313" key="2">
    <source>
        <dbReference type="Proteomes" id="UP001652622"/>
    </source>
</evidence>
<keyword evidence="2" id="KW-1185">Reference proteome</keyword>
<dbReference type="GO" id="GO:0003743">
    <property type="term" value="F:translation initiation factor activity"/>
    <property type="evidence" value="ECO:0007669"/>
    <property type="project" value="UniProtKB-KW"/>
</dbReference>
<dbReference type="GeneID" id="132709242"/>
<organism evidence="2 3">
    <name type="scientific">Pantherophis guttatus</name>
    <name type="common">Corn snake</name>
    <name type="synonym">Elaphe guttata</name>
    <dbReference type="NCBI Taxonomy" id="94885"/>
    <lineage>
        <taxon>Eukaryota</taxon>
        <taxon>Metazoa</taxon>
        <taxon>Chordata</taxon>
        <taxon>Craniata</taxon>
        <taxon>Vertebrata</taxon>
        <taxon>Euteleostomi</taxon>
        <taxon>Lepidosauria</taxon>
        <taxon>Squamata</taxon>
        <taxon>Bifurcata</taxon>
        <taxon>Unidentata</taxon>
        <taxon>Episquamata</taxon>
        <taxon>Toxicofera</taxon>
        <taxon>Serpentes</taxon>
        <taxon>Colubroidea</taxon>
        <taxon>Colubridae</taxon>
        <taxon>Colubrinae</taxon>
        <taxon>Pantherophis</taxon>
    </lineage>
</organism>
<feature type="compositionally biased region" description="Basic and acidic residues" evidence="1">
    <location>
        <begin position="79"/>
        <end position="89"/>
    </location>
</feature>
<feature type="region of interest" description="Disordered" evidence="1">
    <location>
        <begin position="192"/>
        <end position="242"/>
    </location>
</feature>
<feature type="compositionally biased region" description="Gly residues" evidence="1">
    <location>
        <begin position="20"/>
        <end position="37"/>
    </location>
</feature>
<gene>
    <name evidence="3" type="primary">LOC132709242</name>
</gene>
<evidence type="ECO:0000256" key="1">
    <source>
        <dbReference type="SAM" id="MobiDB-lite"/>
    </source>
</evidence>